<name>X5GLC4_9RICK</name>
<dbReference type="HOGENOM" id="CLU_3199206_0_0_5"/>
<accession>X5GLC4</accession>
<organism evidence="1 2">
    <name type="scientific">Ehrlichia japonica</name>
    <dbReference type="NCBI Taxonomy" id="391036"/>
    <lineage>
        <taxon>Bacteria</taxon>
        <taxon>Pseudomonadati</taxon>
        <taxon>Pseudomonadota</taxon>
        <taxon>Alphaproteobacteria</taxon>
        <taxon>Rickettsiales</taxon>
        <taxon>Anaplasmataceae</taxon>
        <taxon>Ehrlichia</taxon>
    </lineage>
</organism>
<reference evidence="1 2" key="1">
    <citation type="submission" date="2014-03" db="EMBL/GenBank/DDBJ databases">
        <title>Sequencing and Comparison of Genomes and Transcriptome Profiles of Human Ehrlichiosis Agents.</title>
        <authorList>
            <person name="Lin M."/>
            <person name="Daugherty S.C."/>
            <person name="Nagaraj S."/>
            <person name="Cheng Z."/>
            <person name="Xiong Q."/>
            <person name="Lin F.-Y."/>
            <person name="Sengamalay N."/>
            <person name="Ott S."/>
            <person name="Godinez A."/>
            <person name="Tallon L.J."/>
            <person name="Sadzewicz L."/>
            <person name="Fraser C.M."/>
            <person name="Dunning Hotopp J.C."/>
            <person name="Rikihisa Y."/>
        </authorList>
    </citation>
    <scope>NUCLEOTIDE SEQUENCE [LARGE SCALE GENOMIC DNA]</scope>
    <source>
        <strain evidence="1 2">HF</strain>
    </source>
</reference>
<protein>
    <submittedName>
        <fullName evidence="1">Uncharacterized protein</fullName>
    </submittedName>
</protein>
<keyword evidence="2" id="KW-1185">Reference proteome</keyword>
<dbReference type="KEGG" id="ehh:EHF_0327"/>
<evidence type="ECO:0000313" key="2">
    <source>
        <dbReference type="Proteomes" id="UP000023762"/>
    </source>
</evidence>
<dbReference type="STRING" id="391036.EHF_0327"/>
<evidence type="ECO:0000313" key="1">
    <source>
        <dbReference type="EMBL" id="AHX04941.1"/>
    </source>
</evidence>
<sequence>MATALKFLCNVIHNCVVVSGHTYKTLLYNSSMLVGDSGEYEKRKR</sequence>
<proteinExistence type="predicted"/>
<gene>
    <name evidence="1" type="ORF">EHF_0327</name>
</gene>
<dbReference type="Proteomes" id="UP000023762">
    <property type="component" value="Chromosome"/>
</dbReference>
<dbReference type="AlphaFoldDB" id="X5GLC4"/>
<dbReference type="EMBL" id="CP007474">
    <property type="protein sequence ID" value="AHX04941.1"/>
    <property type="molecule type" value="Genomic_DNA"/>
</dbReference>